<sequence>MDHELTPAGQAVFDHLTTRFDGGPPVVSPPAPGPARALVPDLHIVRLTPPGPGWVYATTGLWEATQRDGHGLEFVLHAPRVDDVTHIETLSMVGYYHASGGDYTLGLGHTVPIGRPWQPGSACDHLLVSLPYPWGPEFERCEVPGGHAQLLWLLPITAAEKRYRHEHGLEALEQLFEEAEIIPNDPLRDCVVASRGKR</sequence>
<name>A0A2T0K236_9ACTN</name>
<evidence type="ECO:0000259" key="1">
    <source>
        <dbReference type="Pfam" id="PF05076"/>
    </source>
</evidence>
<organism evidence="2 3">
    <name type="scientific">Actinoplanes italicus</name>
    <dbReference type="NCBI Taxonomy" id="113567"/>
    <lineage>
        <taxon>Bacteria</taxon>
        <taxon>Bacillati</taxon>
        <taxon>Actinomycetota</taxon>
        <taxon>Actinomycetes</taxon>
        <taxon>Micromonosporales</taxon>
        <taxon>Micromonosporaceae</taxon>
        <taxon>Actinoplanes</taxon>
    </lineage>
</organism>
<dbReference type="SUPFAM" id="SSF103359">
    <property type="entry name" value="Suppressor of Fused, N-terminal domain"/>
    <property type="match status" value="1"/>
</dbReference>
<comment type="caution">
    <text evidence="2">The sequence shown here is derived from an EMBL/GenBank/DDBJ whole genome shotgun (WGS) entry which is preliminary data.</text>
</comment>
<dbReference type="InterPro" id="IPR037181">
    <property type="entry name" value="SUFU_N"/>
</dbReference>
<evidence type="ECO:0000313" key="2">
    <source>
        <dbReference type="EMBL" id="PRX16862.1"/>
    </source>
</evidence>
<dbReference type="Pfam" id="PF05076">
    <property type="entry name" value="SUFU"/>
    <property type="match status" value="1"/>
</dbReference>
<dbReference type="Proteomes" id="UP000239415">
    <property type="component" value="Unassembled WGS sequence"/>
</dbReference>
<reference evidence="2 3" key="1">
    <citation type="submission" date="2018-03" db="EMBL/GenBank/DDBJ databases">
        <title>Genomic Encyclopedia of Archaeal and Bacterial Type Strains, Phase II (KMG-II): from individual species to whole genera.</title>
        <authorList>
            <person name="Goeker M."/>
        </authorList>
    </citation>
    <scope>NUCLEOTIDE SEQUENCE [LARGE SCALE GENOMIC DNA]</scope>
    <source>
        <strain evidence="2 3">DSM 43146</strain>
    </source>
</reference>
<keyword evidence="3" id="KW-1185">Reference proteome</keyword>
<gene>
    <name evidence="2" type="ORF">CLV67_118193</name>
</gene>
<dbReference type="RefSeq" id="WP_106326512.1">
    <property type="nucleotide sequence ID" value="NZ_BOMO01000063.1"/>
</dbReference>
<dbReference type="OrthoDB" id="3821329at2"/>
<dbReference type="EMBL" id="PVMZ01000018">
    <property type="protein sequence ID" value="PRX16862.1"/>
    <property type="molecule type" value="Genomic_DNA"/>
</dbReference>
<feature type="domain" description="Suppressor of fused-like" evidence="1">
    <location>
        <begin position="42"/>
        <end position="185"/>
    </location>
</feature>
<proteinExistence type="predicted"/>
<dbReference type="AlphaFoldDB" id="A0A2T0K236"/>
<protein>
    <submittedName>
        <fullName evidence="2">Suppressor of fused protein SUFU</fullName>
    </submittedName>
</protein>
<dbReference type="InterPro" id="IPR020941">
    <property type="entry name" value="SUFU-like_domain"/>
</dbReference>
<evidence type="ECO:0000313" key="3">
    <source>
        <dbReference type="Proteomes" id="UP000239415"/>
    </source>
</evidence>
<accession>A0A2T0K236</accession>